<name>A0AAV5SBK4_9BILA</name>
<dbReference type="EMBL" id="BTSX01000001">
    <property type="protein sequence ID" value="GMS80047.1"/>
    <property type="molecule type" value="Genomic_DNA"/>
</dbReference>
<accession>A0AAV5SBK4</accession>
<sequence length="85" mass="9324">MKKGGSSTVQQRVRDANISETASEGTTTLQQRSPMTANDRAHMGETSTSQMSPITYHNMQPLGQDPAGTNLLYDPIFNGYDYGRL</sequence>
<evidence type="ECO:0000313" key="2">
    <source>
        <dbReference type="EMBL" id="GMS80047.1"/>
    </source>
</evidence>
<feature type="region of interest" description="Disordered" evidence="1">
    <location>
        <begin position="1"/>
        <end position="62"/>
    </location>
</feature>
<feature type="compositionally biased region" description="Polar residues" evidence="1">
    <location>
        <begin position="18"/>
        <end position="36"/>
    </location>
</feature>
<gene>
    <name evidence="2" type="ORF">PENTCL1PPCAC_2222</name>
</gene>
<dbReference type="Proteomes" id="UP001432027">
    <property type="component" value="Unassembled WGS sequence"/>
</dbReference>
<proteinExistence type="predicted"/>
<reference evidence="2" key="1">
    <citation type="submission" date="2023-10" db="EMBL/GenBank/DDBJ databases">
        <title>Genome assembly of Pristionchus species.</title>
        <authorList>
            <person name="Yoshida K."/>
            <person name="Sommer R.J."/>
        </authorList>
    </citation>
    <scope>NUCLEOTIDE SEQUENCE</scope>
    <source>
        <strain evidence="2">RS0144</strain>
    </source>
</reference>
<dbReference type="AlphaFoldDB" id="A0AAV5SBK4"/>
<feature type="compositionally biased region" description="Polar residues" evidence="1">
    <location>
        <begin position="45"/>
        <end position="58"/>
    </location>
</feature>
<feature type="compositionally biased region" description="Polar residues" evidence="1">
    <location>
        <begin position="1"/>
        <end position="11"/>
    </location>
</feature>
<evidence type="ECO:0000256" key="1">
    <source>
        <dbReference type="SAM" id="MobiDB-lite"/>
    </source>
</evidence>
<organism evidence="2 3">
    <name type="scientific">Pristionchus entomophagus</name>
    <dbReference type="NCBI Taxonomy" id="358040"/>
    <lineage>
        <taxon>Eukaryota</taxon>
        <taxon>Metazoa</taxon>
        <taxon>Ecdysozoa</taxon>
        <taxon>Nematoda</taxon>
        <taxon>Chromadorea</taxon>
        <taxon>Rhabditida</taxon>
        <taxon>Rhabditina</taxon>
        <taxon>Diplogasteromorpha</taxon>
        <taxon>Diplogasteroidea</taxon>
        <taxon>Neodiplogasteridae</taxon>
        <taxon>Pristionchus</taxon>
    </lineage>
</organism>
<keyword evidence="3" id="KW-1185">Reference proteome</keyword>
<evidence type="ECO:0000313" key="3">
    <source>
        <dbReference type="Proteomes" id="UP001432027"/>
    </source>
</evidence>
<protein>
    <submittedName>
        <fullName evidence="2">Uncharacterized protein</fullName>
    </submittedName>
</protein>
<comment type="caution">
    <text evidence="2">The sequence shown here is derived from an EMBL/GenBank/DDBJ whole genome shotgun (WGS) entry which is preliminary data.</text>
</comment>